<accession>A0A6A6WY32</accession>
<keyword evidence="3" id="KW-1185">Reference proteome</keyword>
<reference evidence="2" key="1">
    <citation type="journal article" date="2020" name="Stud. Mycol.">
        <title>101 Dothideomycetes genomes: a test case for predicting lifestyles and emergence of pathogens.</title>
        <authorList>
            <person name="Haridas S."/>
            <person name="Albert R."/>
            <person name="Binder M."/>
            <person name="Bloem J."/>
            <person name="Labutti K."/>
            <person name="Salamov A."/>
            <person name="Andreopoulos B."/>
            <person name="Baker S."/>
            <person name="Barry K."/>
            <person name="Bills G."/>
            <person name="Bluhm B."/>
            <person name="Cannon C."/>
            <person name="Castanera R."/>
            <person name="Culley D."/>
            <person name="Daum C."/>
            <person name="Ezra D."/>
            <person name="Gonzalez J."/>
            <person name="Henrissat B."/>
            <person name="Kuo A."/>
            <person name="Liang C."/>
            <person name="Lipzen A."/>
            <person name="Lutzoni F."/>
            <person name="Magnuson J."/>
            <person name="Mondo S."/>
            <person name="Nolan M."/>
            <person name="Ohm R."/>
            <person name="Pangilinan J."/>
            <person name="Park H.-J."/>
            <person name="Ramirez L."/>
            <person name="Alfaro M."/>
            <person name="Sun H."/>
            <person name="Tritt A."/>
            <person name="Yoshinaga Y."/>
            <person name="Zwiers L.-H."/>
            <person name="Turgeon B."/>
            <person name="Goodwin S."/>
            <person name="Spatafora J."/>
            <person name="Crous P."/>
            <person name="Grigoriev I."/>
        </authorList>
    </citation>
    <scope>NUCLEOTIDE SEQUENCE</scope>
    <source>
        <strain evidence="2">CBS 109.77</strain>
    </source>
</reference>
<evidence type="ECO:0000313" key="3">
    <source>
        <dbReference type="Proteomes" id="UP000799757"/>
    </source>
</evidence>
<gene>
    <name evidence="2" type="ORF">K505DRAFT_254643</name>
</gene>
<dbReference type="OrthoDB" id="5959761at2759"/>
<evidence type="ECO:0000313" key="2">
    <source>
        <dbReference type="EMBL" id="KAF2788814.1"/>
    </source>
</evidence>
<organism evidence="2 3">
    <name type="scientific">Melanomma pulvis-pyrius CBS 109.77</name>
    <dbReference type="NCBI Taxonomy" id="1314802"/>
    <lineage>
        <taxon>Eukaryota</taxon>
        <taxon>Fungi</taxon>
        <taxon>Dikarya</taxon>
        <taxon>Ascomycota</taxon>
        <taxon>Pezizomycotina</taxon>
        <taxon>Dothideomycetes</taxon>
        <taxon>Pleosporomycetidae</taxon>
        <taxon>Pleosporales</taxon>
        <taxon>Melanommataceae</taxon>
        <taxon>Melanomma</taxon>
    </lineage>
</organism>
<proteinExistence type="predicted"/>
<dbReference type="EMBL" id="MU002185">
    <property type="protein sequence ID" value="KAF2788814.1"/>
    <property type="molecule type" value="Genomic_DNA"/>
</dbReference>
<evidence type="ECO:0000256" key="1">
    <source>
        <dbReference type="SAM" id="MobiDB-lite"/>
    </source>
</evidence>
<dbReference type="Proteomes" id="UP000799757">
    <property type="component" value="Unassembled WGS sequence"/>
</dbReference>
<feature type="region of interest" description="Disordered" evidence="1">
    <location>
        <begin position="98"/>
        <end position="124"/>
    </location>
</feature>
<name>A0A6A6WY32_9PLEO</name>
<sequence>MEYVFYDNCWNADGITGANFNNPLASIRLQPNETQFVSLLDTSKGRVQRGTQISCKPSFEFQPEADDDRSAHDNISLQQGCGCAATIALMDRSKALDGATENIESGEQDAAIRNKPNGESDTDTTVGNYNGGLNQATIGY</sequence>
<protein>
    <submittedName>
        <fullName evidence="2">Uncharacterized protein</fullName>
    </submittedName>
</protein>
<dbReference type="AlphaFoldDB" id="A0A6A6WY32"/>